<reference evidence="1 2" key="1">
    <citation type="submission" date="2019-05" db="EMBL/GenBank/DDBJ databases">
        <title>Polaribacter aestuariivivens sp. nov., isolated from a tidal flat.</title>
        <authorList>
            <person name="Yoon J.-H."/>
        </authorList>
    </citation>
    <scope>NUCLEOTIDE SEQUENCE [LARGE SCALE GENOMIC DNA]</scope>
    <source>
        <strain evidence="1 2">DBTF-3</strain>
    </source>
</reference>
<gene>
    <name evidence="1" type="ORF">FDT66_03020</name>
</gene>
<dbReference type="RefSeq" id="WP_138534659.1">
    <property type="nucleotide sequence ID" value="NZ_VANR01000001.1"/>
</dbReference>
<evidence type="ECO:0000313" key="1">
    <source>
        <dbReference type="EMBL" id="TMM32450.1"/>
    </source>
</evidence>
<comment type="caution">
    <text evidence="1">The sequence shown here is derived from an EMBL/GenBank/DDBJ whole genome shotgun (WGS) entry which is preliminary data.</text>
</comment>
<accession>A0A5S3NAZ2</accession>
<dbReference type="PROSITE" id="PS51257">
    <property type="entry name" value="PROKAR_LIPOPROTEIN"/>
    <property type="match status" value="1"/>
</dbReference>
<keyword evidence="2" id="KW-1185">Reference proteome</keyword>
<proteinExistence type="predicted"/>
<name>A0A5S3NAZ2_9FLAO</name>
<organism evidence="1 2">
    <name type="scientific">Polaribacter aestuariivivens</name>
    <dbReference type="NCBI Taxonomy" id="2304626"/>
    <lineage>
        <taxon>Bacteria</taxon>
        <taxon>Pseudomonadati</taxon>
        <taxon>Bacteroidota</taxon>
        <taxon>Flavobacteriia</taxon>
        <taxon>Flavobacteriales</taxon>
        <taxon>Flavobacteriaceae</taxon>
    </lineage>
</organism>
<dbReference type="Proteomes" id="UP000307140">
    <property type="component" value="Unassembled WGS sequence"/>
</dbReference>
<dbReference type="AlphaFoldDB" id="A0A5S3NAZ2"/>
<sequence>MKRIFCFLLLILFSCNNQNKVLKFVVDCDSIVSINGEVFDMNQIKEIVYKHRLKFNSEAEFKVEVCEKTKVNIVVELRKIIKSSAKNNHYLK</sequence>
<evidence type="ECO:0000313" key="2">
    <source>
        <dbReference type="Proteomes" id="UP000307140"/>
    </source>
</evidence>
<dbReference type="EMBL" id="VANR01000001">
    <property type="protein sequence ID" value="TMM32450.1"/>
    <property type="molecule type" value="Genomic_DNA"/>
</dbReference>
<protein>
    <submittedName>
        <fullName evidence="1">Uncharacterized protein</fullName>
    </submittedName>
</protein>